<proteinExistence type="predicted"/>
<dbReference type="AlphaFoldDB" id="A0A1D1VS05"/>
<name>A0A1D1VS05_RAMVA</name>
<reference evidence="1 2" key="1">
    <citation type="journal article" date="2016" name="Nat. Commun.">
        <title>Extremotolerant tardigrade genome and improved radiotolerance of human cultured cells by tardigrade-unique protein.</title>
        <authorList>
            <person name="Hashimoto T."/>
            <person name="Horikawa D.D."/>
            <person name="Saito Y."/>
            <person name="Kuwahara H."/>
            <person name="Kozuka-Hata H."/>
            <person name="Shin-I T."/>
            <person name="Minakuchi Y."/>
            <person name="Ohishi K."/>
            <person name="Motoyama A."/>
            <person name="Aizu T."/>
            <person name="Enomoto A."/>
            <person name="Kondo K."/>
            <person name="Tanaka S."/>
            <person name="Hara Y."/>
            <person name="Koshikawa S."/>
            <person name="Sagara H."/>
            <person name="Miura T."/>
            <person name="Yokobori S."/>
            <person name="Miyagawa K."/>
            <person name="Suzuki Y."/>
            <person name="Kubo T."/>
            <person name="Oyama M."/>
            <person name="Kohara Y."/>
            <person name="Fujiyama A."/>
            <person name="Arakawa K."/>
            <person name="Katayama T."/>
            <person name="Toyoda A."/>
            <person name="Kunieda T."/>
        </authorList>
    </citation>
    <scope>NUCLEOTIDE SEQUENCE [LARGE SCALE GENOMIC DNA]</scope>
    <source>
        <strain evidence="1 2">YOKOZUNA-1</strain>
    </source>
</reference>
<protein>
    <submittedName>
        <fullName evidence="1">Uncharacterized protein</fullName>
    </submittedName>
</protein>
<dbReference type="EMBL" id="BDGG01000007">
    <property type="protein sequence ID" value="GAV01339.1"/>
    <property type="molecule type" value="Genomic_DNA"/>
</dbReference>
<keyword evidence="2" id="KW-1185">Reference proteome</keyword>
<accession>A0A1D1VS05</accession>
<sequence>LPRFPNFTERQSCLSGNDKRLSPYKGNWATEQHNISMPVKSCDVPYCTVYFYNVKTLADNFARTNIVPTVDEVGMDRLCSDLVQMALPVLGMFDYRVSYDDYNQGCTKEPGDKYVCRCDWELCNGDLTLESILHGYSNNLDPFDMTPAMHKNGKPMSLQTLLLKTKLLLKPIHDNTSFLCYCPTIYSSFC</sequence>
<evidence type="ECO:0000313" key="2">
    <source>
        <dbReference type="Proteomes" id="UP000186922"/>
    </source>
</evidence>
<feature type="non-terminal residue" evidence="1">
    <location>
        <position position="1"/>
    </location>
</feature>
<comment type="caution">
    <text evidence="1">The sequence shown here is derived from an EMBL/GenBank/DDBJ whole genome shotgun (WGS) entry which is preliminary data.</text>
</comment>
<gene>
    <name evidence="1" type="primary">RvY_12067-1</name>
    <name evidence="1" type="synonym">RvY_12067.1</name>
    <name evidence="1" type="ORF">RvY_12067</name>
</gene>
<organism evidence="1 2">
    <name type="scientific">Ramazzottius varieornatus</name>
    <name type="common">Water bear</name>
    <name type="synonym">Tardigrade</name>
    <dbReference type="NCBI Taxonomy" id="947166"/>
    <lineage>
        <taxon>Eukaryota</taxon>
        <taxon>Metazoa</taxon>
        <taxon>Ecdysozoa</taxon>
        <taxon>Tardigrada</taxon>
        <taxon>Eutardigrada</taxon>
        <taxon>Parachela</taxon>
        <taxon>Hypsibioidea</taxon>
        <taxon>Ramazzottiidae</taxon>
        <taxon>Ramazzottius</taxon>
    </lineage>
</organism>
<dbReference type="Proteomes" id="UP000186922">
    <property type="component" value="Unassembled WGS sequence"/>
</dbReference>
<evidence type="ECO:0000313" key="1">
    <source>
        <dbReference type="EMBL" id="GAV01339.1"/>
    </source>
</evidence>